<dbReference type="SUPFAM" id="SSF69635">
    <property type="entry name" value="Type III secretory system chaperone-like"/>
    <property type="match status" value="1"/>
</dbReference>
<accession>A0A4Q7MT74</accession>
<reference evidence="1 2" key="1">
    <citation type="submission" date="2019-02" db="EMBL/GenBank/DDBJ databases">
        <title>Genomic Encyclopedia of Type Strains, Phase IV (KMG-IV): sequencing the most valuable type-strain genomes for metagenomic binning, comparative biology and taxonomic classification.</title>
        <authorList>
            <person name="Goeker M."/>
        </authorList>
    </citation>
    <scope>NUCLEOTIDE SEQUENCE [LARGE SCALE GENOMIC DNA]</scope>
    <source>
        <strain evidence="1 2">DSM 18116</strain>
    </source>
</reference>
<organism evidence="1 2">
    <name type="scientific">Pseudobacter ginsenosidimutans</name>
    <dbReference type="NCBI Taxonomy" id="661488"/>
    <lineage>
        <taxon>Bacteria</taxon>
        <taxon>Pseudomonadati</taxon>
        <taxon>Bacteroidota</taxon>
        <taxon>Chitinophagia</taxon>
        <taxon>Chitinophagales</taxon>
        <taxon>Chitinophagaceae</taxon>
        <taxon>Pseudobacter</taxon>
    </lineage>
</organism>
<evidence type="ECO:0000313" key="1">
    <source>
        <dbReference type="EMBL" id="RZS71807.1"/>
    </source>
</evidence>
<evidence type="ECO:0008006" key="3">
    <source>
        <dbReference type="Google" id="ProtNLM"/>
    </source>
</evidence>
<dbReference type="EMBL" id="SGXA01000002">
    <property type="protein sequence ID" value="RZS71807.1"/>
    <property type="molecule type" value="Genomic_DNA"/>
</dbReference>
<protein>
    <recommendedName>
        <fullName evidence="3">YbjN domain-containing protein</fullName>
    </recommendedName>
</protein>
<dbReference type="Proteomes" id="UP000293874">
    <property type="component" value="Unassembled WGS sequence"/>
</dbReference>
<dbReference type="OrthoDB" id="1489794at2"/>
<dbReference type="AlphaFoldDB" id="A0A4Q7MT74"/>
<dbReference type="Gene3D" id="3.30.1460.10">
    <property type="match status" value="1"/>
</dbReference>
<dbReference type="RefSeq" id="WP_130542281.1">
    <property type="nucleotide sequence ID" value="NZ_CP042431.1"/>
</dbReference>
<proteinExistence type="predicted"/>
<comment type="caution">
    <text evidence="1">The sequence shown here is derived from an EMBL/GenBank/DDBJ whole genome shotgun (WGS) entry which is preliminary data.</text>
</comment>
<keyword evidence="2" id="KW-1185">Reference proteome</keyword>
<gene>
    <name evidence="1" type="ORF">EV199_3720</name>
</gene>
<name>A0A4Q7MT74_9BACT</name>
<sequence>MVFDKLFGWGKKKKEDPAITFGRYSDNNKSVTKVGRWTEADNLFKNQDYHQCIEAFFDYLRDDNEQNVVLERNGQEGRFQVFQGSKVVRGEFNNDRLQAEITLAKMPQSSVPVMRRLLEMNFNLYYSRYALDQDRICMRFDSDIKTANPNKLYYGLKELATKADKQDDLLVQEFTALQTMDTDHVLEIPLTEKEVKYSYFQKWISETLEYIKTLDADKYSGGIAYLLLTLAFRLDYLISPEGQLQNELEKLVDIYYRKDERQTIERNQLMREAYEKLLTKPKEEVFPYLFRSRHTFAIVSPQKYEVVQDAINAAAQNMPFYNENGHAFVANKVMEYPLAFCQYSYSLPKPWTDLFRIFMQVNYADYFAALGFNTKYYDVNDKSFESDAIQEAIEKIMEEWKPKYPHLAFKLHSLKYDNLVNFNQSFSTEVAALNFEA</sequence>
<evidence type="ECO:0000313" key="2">
    <source>
        <dbReference type="Proteomes" id="UP000293874"/>
    </source>
</evidence>